<evidence type="ECO:0000256" key="6">
    <source>
        <dbReference type="SAM" id="Phobius"/>
    </source>
</evidence>
<feature type="transmembrane region" description="Helical" evidence="6">
    <location>
        <begin position="396"/>
        <end position="415"/>
    </location>
</feature>
<dbReference type="Proteomes" id="UP000006790">
    <property type="component" value="Chromosome 1"/>
</dbReference>
<evidence type="ECO:0000259" key="8">
    <source>
        <dbReference type="PROSITE" id="PS51328"/>
    </source>
</evidence>
<comment type="subcellular location">
    <subcellularLocation>
        <location evidence="1">Membrane</location>
        <topology evidence="1">Single-pass type I membrane protein</topology>
    </subcellularLocation>
</comment>
<keyword evidence="10" id="KW-1185">Reference proteome</keyword>
<keyword evidence="5 6" id="KW-0472">Membrane</keyword>
<organism evidence="9 10">
    <name type="scientific">Eremothecium cymbalariae (strain CBS 270.75 / DBVPG 7215 / KCTC 17166 / NRRL Y-17582)</name>
    <name type="common">Yeast</name>
    <dbReference type="NCBI Taxonomy" id="931890"/>
    <lineage>
        <taxon>Eukaryota</taxon>
        <taxon>Fungi</taxon>
        <taxon>Dikarya</taxon>
        <taxon>Ascomycota</taxon>
        <taxon>Saccharomycotina</taxon>
        <taxon>Saccharomycetes</taxon>
        <taxon>Saccharomycetales</taxon>
        <taxon>Saccharomycetaceae</taxon>
        <taxon>Eremothecium</taxon>
    </lineage>
</organism>
<dbReference type="InterPro" id="IPR035661">
    <property type="entry name" value="EMP46/EMP47_N"/>
</dbReference>
<dbReference type="KEGG" id="erc:Ecym_1540"/>
<keyword evidence="2 6" id="KW-0812">Transmembrane</keyword>
<dbReference type="InterPro" id="IPR005052">
    <property type="entry name" value="Lectin_leg"/>
</dbReference>
<dbReference type="InterPro" id="IPR013320">
    <property type="entry name" value="ConA-like_dom_sf"/>
</dbReference>
<dbReference type="STRING" id="931890.G8JMU5"/>
<proteinExistence type="predicted"/>
<dbReference type="GO" id="GO:0030134">
    <property type="term" value="C:COPII-coated ER to Golgi transport vesicle"/>
    <property type="evidence" value="ECO:0007669"/>
    <property type="project" value="TreeGrafter"/>
</dbReference>
<dbReference type="eggNOG" id="ENOG502QR1C">
    <property type="taxonomic scope" value="Eukaryota"/>
</dbReference>
<dbReference type="Pfam" id="PF03388">
    <property type="entry name" value="Lectin_leg-like"/>
    <property type="match status" value="1"/>
</dbReference>
<protein>
    <recommendedName>
        <fullName evidence="8">L-type lectin-like domain-containing protein</fullName>
    </recommendedName>
</protein>
<dbReference type="EMBL" id="CP002497">
    <property type="protein sequence ID" value="AET37760.1"/>
    <property type="molecule type" value="Genomic_DNA"/>
</dbReference>
<evidence type="ECO:0000256" key="1">
    <source>
        <dbReference type="ARBA" id="ARBA00004479"/>
    </source>
</evidence>
<accession>G8JMU5</accession>
<dbReference type="GO" id="GO:0005793">
    <property type="term" value="C:endoplasmic reticulum-Golgi intermediate compartment"/>
    <property type="evidence" value="ECO:0007669"/>
    <property type="project" value="TreeGrafter"/>
</dbReference>
<dbReference type="AlphaFoldDB" id="G8JMU5"/>
<gene>
    <name evidence="9" type="ordered locus">Ecym_1540</name>
</gene>
<feature type="signal peptide" evidence="7">
    <location>
        <begin position="1"/>
        <end position="20"/>
    </location>
</feature>
<dbReference type="SUPFAM" id="SSF49899">
    <property type="entry name" value="Concanavalin A-like lectins/glucanases"/>
    <property type="match status" value="1"/>
</dbReference>
<evidence type="ECO:0000313" key="10">
    <source>
        <dbReference type="Proteomes" id="UP000006790"/>
    </source>
</evidence>
<feature type="domain" description="L-type lectin-like" evidence="8">
    <location>
        <begin position="27"/>
        <end position="237"/>
    </location>
</feature>
<keyword evidence="4 6" id="KW-1133">Transmembrane helix</keyword>
<dbReference type="GeneID" id="11472946"/>
<name>G8JMU5_ERECY</name>
<evidence type="ECO:0000256" key="5">
    <source>
        <dbReference type="ARBA" id="ARBA00023136"/>
    </source>
</evidence>
<dbReference type="InterPro" id="IPR051136">
    <property type="entry name" value="Intracellular_Lectin-GPT"/>
</dbReference>
<dbReference type="PANTHER" id="PTHR12223:SF28">
    <property type="entry name" value="LECTIN, MANNOSE BINDING 1 LIKE"/>
    <property type="match status" value="1"/>
</dbReference>
<evidence type="ECO:0000256" key="4">
    <source>
        <dbReference type="ARBA" id="ARBA00022989"/>
    </source>
</evidence>
<dbReference type="FunCoup" id="G8JMU5">
    <property type="interactions" value="153"/>
</dbReference>
<evidence type="ECO:0000256" key="7">
    <source>
        <dbReference type="SAM" id="SignalP"/>
    </source>
</evidence>
<dbReference type="GO" id="GO:0006888">
    <property type="term" value="P:endoplasmic reticulum to Golgi vesicle-mediated transport"/>
    <property type="evidence" value="ECO:0007669"/>
    <property type="project" value="TreeGrafter"/>
</dbReference>
<evidence type="ECO:0000313" key="9">
    <source>
        <dbReference type="EMBL" id="AET37760.1"/>
    </source>
</evidence>
<sequence>MKARFIVSLVVSLLIGVSYAHSINSAVSSLLDKDFSLVELTQQTSLPATWSIGEGAEFKDGRIILTSDQNPKGSLWPKNNYDLKDSFTIEWTFRSKLFRGESNGGIAFWVVQEGHDNKKLFGGPSTFDGLQLLVSSIEHGGTFSGQLNDGAEVSVNDILDKSFGSCLFAYRDSDVPTTARLSYDYDNTLLKLQVDNKVCFQTKKIKFPEGKYRIGVTADNSKTSESFELLKFNVYSGLTDGAMLPNINAMPQPHTITKIIDKDTGKEKLVETSSFELSGIEVTNLMLYQKIDKLEGKVLANDIGYLIKKVEELANLQRENAIKTELVLNSFERFIEASKNGEGKNIIDSEVFQEFINVNADLKGLLDTQQREREGIMHRKTLEVSGPHVDEIIAKLTIWLIPLGILMSIMAYYTFRIRQDIVKAKLL</sequence>
<dbReference type="PANTHER" id="PTHR12223">
    <property type="entry name" value="VESICULAR MANNOSE-BINDING LECTIN"/>
    <property type="match status" value="1"/>
</dbReference>
<feature type="chain" id="PRO_5003510807" description="L-type lectin-like domain-containing protein" evidence="7">
    <location>
        <begin position="21"/>
        <end position="427"/>
    </location>
</feature>
<dbReference type="InParanoid" id="G8JMU5"/>
<dbReference type="PROSITE" id="PS51328">
    <property type="entry name" value="L_LECTIN_LIKE"/>
    <property type="match status" value="1"/>
</dbReference>
<dbReference type="RefSeq" id="XP_003644577.1">
    <property type="nucleotide sequence ID" value="XM_003644529.1"/>
</dbReference>
<dbReference type="GO" id="GO:0005789">
    <property type="term" value="C:endoplasmic reticulum membrane"/>
    <property type="evidence" value="ECO:0007669"/>
    <property type="project" value="TreeGrafter"/>
</dbReference>
<dbReference type="OrthoDB" id="10265193at2759"/>
<dbReference type="GO" id="GO:0005537">
    <property type="term" value="F:D-mannose binding"/>
    <property type="evidence" value="ECO:0007669"/>
    <property type="project" value="TreeGrafter"/>
</dbReference>
<dbReference type="HOGENOM" id="CLU_050572_0_0_1"/>
<evidence type="ECO:0000256" key="3">
    <source>
        <dbReference type="ARBA" id="ARBA00022729"/>
    </source>
</evidence>
<dbReference type="GO" id="GO:0000139">
    <property type="term" value="C:Golgi membrane"/>
    <property type="evidence" value="ECO:0007669"/>
    <property type="project" value="TreeGrafter"/>
</dbReference>
<reference evidence="10" key="1">
    <citation type="journal article" date="2012" name="G3 (Bethesda)">
        <title>Pichia sorbitophila, an interspecies yeast hybrid reveals early steps of genome resolution following polyploidization.</title>
        <authorList>
            <person name="Leh Louis V."/>
            <person name="Despons L."/>
            <person name="Friedrich A."/>
            <person name="Martin T."/>
            <person name="Durrens P."/>
            <person name="Casaregola S."/>
            <person name="Neuveglise C."/>
            <person name="Fairhead C."/>
            <person name="Marck C."/>
            <person name="Cruz J.A."/>
            <person name="Straub M.L."/>
            <person name="Kugler V."/>
            <person name="Sacerdot C."/>
            <person name="Uzunov Z."/>
            <person name="Thierry A."/>
            <person name="Weiss S."/>
            <person name="Bleykasten C."/>
            <person name="De Montigny J."/>
            <person name="Jacques N."/>
            <person name="Jung P."/>
            <person name="Lemaire M."/>
            <person name="Mallet S."/>
            <person name="Morel G."/>
            <person name="Richard G.F."/>
            <person name="Sarkar A."/>
            <person name="Savel G."/>
            <person name="Schacherer J."/>
            <person name="Seret M.L."/>
            <person name="Talla E."/>
            <person name="Samson G."/>
            <person name="Jubin C."/>
            <person name="Poulain J."/>
            <person name="Vacherie B."/>
            <person name="Barbe V."/>
            <person name="Pelletier E."/>
            <person name="Sherman D.J."/>
            <person name="Westhof E."/>
            <person name="Weissenbach J."/>
            <person name="Baret P.V."/>
            <person name="Wincker P."/>
            <person name="Gaillardin C."/>
            <person name="Dujon B."/>
            <person name="Souciet J.L."/>
        </authorList>
    </citation>
    <scope>NUCLEOTIDE SEQUENCE [LARGE SCALE GENOMIC DNA]</scope>
    <source>
        <strain evidence="10">CBS 270.75 / DBVPG 7215 / KCTC 17166 / NRRL Y-17582</strain>
    </source>
</reference>
<keyword evidence="3 7" id="KW-0732">Signal</keyword>
<dbReference type="Gene3D" id="2.60.120.200">
    <property type="match status" value="1"/>
</dbReference>
<dbReference type="CDD" id="cd06903">
    <property type="entry name" value="lectin_EMP46_EMP47"/>
    <property type="match status" value="1"/>
</dbReference>
<evidence type="ECO:0000256" key="2">
    <source>
        <dbReference type="ARBA" id="ARBA00022692"/>
    </source>
</evidence>